<dbReference type="GeneID" id="19207116"/>
<keyword evidence="4 6" id="KW-0378">Hydrolase</keyword>
<dbReference type="OMA" id="AIANNMS"/>
<accession>A0A5M3N7I9</accession>
<dbReference type="Proteomes" id="UP000053558">
    <property type="component" value="Unassembled WGS sequence"/>
</dbReference>
<evidence type="ECO:0000313" key="8">
    <source>
        <dbReference type="Proteomes" id="UP000053558"/>
    </source>
</evidence>
<keyword evidence="2 6" id="KW-0121">Carboxypeptidase</keyword>
<dbReference type="Gene3D" id="1.10.287.410">
    <property type="match status" value="1"/>
</dbReference>
<comment type="caution">
    <text evidence="7">The sequence shown here is derived from an EMBL/GenBank/DDBJ whole genome shotgun (WGS) entry which is preliminary data.</text>
</comment>
<dbReference type="Pfam" id="PF00450">
    <property type="entry name" value="Peptidase_S10"/>
    <property type="match status" value="1"/>
</dbReference>
<dbReference type="EMBL" id="JH711573">
    <property type="protein sequence ID" value="EIW87420.1"/>
    <property type="molecule type" value="Genomic_DNA"/>
</dbReference>
<gene>
    <name evidence="7" type="ORF">CONPUDRAFT_46049</name>
</gene>
<evidence type="ECO:0000313" key="7">
    <source>
        <dbReference type="EMBL" id="EIW87420.1"/>
    </source>
</evidence>
<evidence type="ECO:0000256" key="4">
    <source>
        <dbReference type="ARBA" id="ARBA00022801"/>
    </source>
</evidence>
<dbReference type="KEGG" id="cput:CONPUDRAFT_46049"/>
<dbReference type="RefSeq" id="XP_007762565.1">
    <property type="nucleotide sequence ID" value="XM_007764375.1"/>
</dbReference>
<dbReference type="SUPFAM" id="SSF53474">
    <property type="entry name" value="alpha/beta-Hydrolases"/>
    <property type="match status" value="1"/>
</dbReference>
<name>A0A5M3N7I9_CONPW</name>
<dbReference type="PANTHER" id="PTHR11802:SF452">
    <property type="entry name" value="CARBOXYPEPTIDASE"/>
    <property type="match status" value="1"/>
</dbReference>
<dbReference type="AlphaFoldDB" id="A0A5M3N7I9"/>
<dbReference type="GO" id="GO:0004185">
    <property type="term" value="F:serine-type carboxypeptidase activity"/>
    <property type="evidence" value="ECO:0007669"/>
    <property type="project" value="UniProtKB-UniRule"/>
</dbReference>
<dbReference type="OrthoDB" id="443318at2759"/>
<evidence type="ECO:0000256" key="3">
    <source>
        <dbReference type="ARBA" id="ARBA00022670"/>
    </source>
</evidence>
<dbReference type="GO" id="GO:0000324">
    <property type="term" value="C:fungal-type vacuole"/>
    <property type="evidence" value="ECO:0007669"/>
    <property type="project" value="TreeGrafter"/>
</dbReference>
<dbReference type="Gene3D" id="3.40.50.1820">
    <property type="entry name" value="alpha/beta hydrolase"/>
    <property type="match status" value="1"/>
</dbReference>
<dbReference type="InterPro" id="IPR029058">
    <property type="entry name" value="AB_hydrolase_fold"/>
</dbReference>
<evidence type="ECO:0000256" key="5">
    <source>
        <dbReference type="ARBA" id="ARBA00023180"/>
    </source>
</evidence>
<proteinExistence type="inferred from homology"/>
<dbReference type="PROSITE" id="PS00131">
    <property type="entry name" value="CARBOXYPEPT_SER_SER"/>
    <property type="match status" value="1"/>
</dbReference>
<keyword evidence="8" id="KW-1185">Reference proteome</keyword>
<comment type="similarity">
    <text evidence="1 6">Belongs to the peptidase S10 family.</text>
</comment>
<evidence type="ECO:0000256" key="6">
    <source>
        <dbReference type="RuleBase" id="RU361156"/>
    </source>
</evidence>
<dbReference type="GO" id="GO:0006508">
    <property type="term" value="P:proteolysis"/>
    <property type="evidence" value="ECO:0007669"/>
    <property type="project" value="UniProtKB-KW"/>
</dbReference>
<keyword evidence="3 6" id="KW-0645">Protease</keyword>
<sequence>MVPVLADNIANHPAFEGYQLRIKEPTFCDPSVQQYSGYLDITEGKHLFFWFFESRSNPSEDPVVLWLNGGPGCSSTSGLLFELGPCSISDEGNSTALNPYSWNSQANIIFLDQPIDVGFSYSTDGSTVISTPDAAKDVYAFLAIFMSTFPKYAKLPFHLAAESYGGRYAPHMASEIIHRNRDRAPGVPEVNLASVMIGNGLVDPRIQMPSVVEYACSGPYAIYDDPYGAECQALRLAAPTCQGLIEQCYKHDSRLTCIPASEVCWNGVFGPVFSHGHNMYDARKKCEPEENGDLCYKGLQYVEKWMNSPAVQAELGVDPAAPAEYKTCNVAVTLKFRFLVGDGMKNGAALLPELIEHGVRLLIYAGNADLMCNYQGETKFVEALPNLYQNEFQAAPFKSWTIDGNRVGLVRSAGVSPESAGNLTLAIVYEAGHMVPHDQPEVALDMMLRWINDEPIA</sequence>
<dbReference type="EC" id="3.4.16.-" evidence="6"/>
<dbReference type="InterPro" id="IPR018202">
    <property type="entry name" value="Ser_caboxypep_ser_AS"/>
</dbReference>
<protein>
    <recommendedName>
        <fullName evidence="6">Carboxypeptidase</fullName>
        <ecNumber evidence="6">3.4.16.-</ecNumber>
    </recommendedName>
</protein>
<dbReference type="InterPro" id="IPR001563">
    <property type="entry name" value="Peptidase_S10"/>
</dbReference>
<organism evidence="7 8">
    <name type="scientific">Coniophora puteana (strain RWD-64-598)</name>
    <name type="common">Brown rot fungus</name>
    <dbReference type="NCBI Taxonomy" id="741705"/>
    <lineage>
        <taxon>Eukaryota</taxon>
        <taxon>Fungi</taxon>
        <taxon>Dikarya</taxon>
        <taxon>Basidiomycota</taxon>
        <taxon>Agaricomycotina</taxon>
        <taxon>Agaricomycetes</taxon>
        <taxon>Agaricomycetidae</taxon>
        <taxon>Boletales</taxon>
        <taxon>Coniophorineae</taxon>
        <taxon>Coniophoraceae</taxon>
        <taxon>Coniophora</taxon>
    </lineage>
</organism>
<dbReference type="PANTHER" id="PTHR11802">
    <property type="entry name" value="SERINE PROTEASE FAMILY S10 SERINE CARBOXYPEPTIDASE"/>
    <property type="match status" value="1"/>
</dbReference>
<dbReference type="PRINTS" id="PR00724">
    <property type="entry name" value="CRBOXYPTASEC"/>
</dbReference>
<keyword evidence="5" id="KW-0325">Glycoprotein</keyword>
<evidence type="ECO:0000256" key="2">
    <source>
        <dbReference type="ARBA" id="ARBA00022645"/>
    </source>
</evidence>
<reference evidence="8" key="1">
    <citation type="journal article" date="2012" name="Science">
        <title>The Paleozoic origin of enzymatic lignin decomposition reconstructed from 31 fungal genomes.</title>
        <authorList>
            <person name="Floudas D."/>
            <person name="Binder M."/>
            <person name="Riley R."/>
            <person name="Barry K."/>
            <person name="Blanchette R.A."/>
            <person name="Henrissat B."/>
            <person name="Martinez A.T."/>
            <person name="Otillar R."/>
            <person name="Spatafora J.W."/>
            <person name="Yadav J.S."/>
            <person name="Aerts A."/>
            <person name="Benoit I."/>
            <person name="Boyd A."/>
            <person name="Carlson A."/>
            <person name="Copeland A."/>
            <person name="Coutinho P.M."/>
            <person name="de Vries R.P."/>
            <person name="Ferreira P."/>
            <person name="Findley K."/>
            <person name="Foster B."/>
            <person name="Gaskell J."/>
            <person name="Glotzer D."/>
            <person name="Gorecki P."/>
            <person name="Heitman J."/>
            <person name="Hesse C."/>
            <person name="Hori C."/>
            <person name="Igarashi K."/>
            <person name="Jurgens J.A."/>
            <person name="Kallen N."/>
            <person name="Kersten P."/>
            <person name="Kohler A."/>
            <person name="Kuees U."/>
            <person name="Kumar T.K.A."/>
            <person name="Kuo A."/>
            <person name="LaButti K."/>
            <person name="Larrondo L.F."/>
            <person name="Lindquist E."/>
            <person name="Ling A."/>
            <person name="Lombard V."/>
            <person name="Lucas S."/>
            <person name="Lundell T."/>
            <person name="Martin R."/>
            <person name="McLaughlin D.J."/>
            <person name="Morgenstern I."/>
            <person name="Morin E."/>
            <person name="Murat C."/>
            <person name="Nagy L.G."/>
            <person name="Nolan M."/>
            <person name="Ohm R.A."/>
            <person name="Patyshakuliyeva A."/>
            <person name="Rokas A."/>
            <person name="Ruiz-Duenas F.J."/>
            <person name="Sabat G."/>
            <person name="Salamov A."/>
            <person name="Samejima M."/>
            <person name="Schmutz J."/>
            <person name="Slot J.C."/>
            <person name="St John F."/>
            <person name="Stenlid J."/>
            <person name="Sun H."/>
            <person name="Sun S."/>
            <person name="Syed K."/>
            <person name="Tsang A."/>
            <person name="Wiebenga A."/>
            <person name="Young D."/>
            <person name="Pisabarro A."/>
            <person name="Eastwood D.C."/>
            <person name="Martin F."/>
            <person name="Cullen D."/>
            <person name="Grigoriev I.V."/>
            <person name="Hibbett D.S."/>
        </authorList>
    </citation>
    <scope>NUCLEOTIDE SEQUENCE [LARGE SCALE GENOMIC DNA]</scope>
    <source>
        <strain evidence="8">RWD-64-598 SS2</strain>
    </source>
</reference>
<evidence type="ECO:0000256" key="1">
    <source>
        <dbReference type="ARBA" id="ARBA00009431"/>
    </source>
</evidence>